<evidence type="ECO:0000313" key="2">
    <source>
        <dbReference type="Proteomes" id="UP001370758"/>
    </source>
</evidence>
<dbReference type="AlphaFoldDB" id="A0AAV9WKQ5"/>
<dbReference type="EMBL" id="JAVHJL010000002">
    <property type="protein sequence ID" value="KAK6510078.1"/>
    <property type="molecule type" value="Genomic_DNA"/>
</dbReference>
<protein>
    <submittedName>
        <fullName evidence="1">Uncharacterized protein</fullName>
    </submittedName>
</protein>
<sequence length="87" mass="9961">MLHKPEKHELRAQSVVGFRAVRLVKGLKEVRTGVYRSSGVNGWSHILSHMQTFVSSRDGTFLRFKAGREKLGRINTSSKFEFKLEDV</sequence>
<organism evidence="1 2">
    <name type="scientific">Arthrobotrys musiformis</name>
    <dbReference type="NCBI Taxonomy" id="47236"/>
    <lineage>
        <taxon>Eukaryota</taxon>
        <taxon>Fungi</taxon>
        <taxon>Dikarya</taxon>
        <taxon>Ascomycota</taxon>
        <taxon>Pezizomycotina</taxon>
        <taxon>Orbiliomycetes</taxon>
        <taxon>Orbiliales</taxon>
        <taxon>Orbiliaceae</taxon>
        <taxon>Arthrobotrys</taxon>
    </lineage>
</organism>
<accession>A0AAV9WKQ5</accession>
<evidence type="ECO:0000313" key="1">
    <source>
        <dbReference type="EMBL" id="KAK6510078.1"/>
    </source>
</evidence>
<dbReference type="Proteomes" id="UP001370758">
    <property type="component" value="Unassembled WGS sequence"/>
</dbReference>
<gene>
    <name evidence="1" type="ORF">TWF481_004791</name>
</gene>
<proteinExistence type="predicted"/>
<keyword evidence="2" id="KW-1185">Reference proteome</keyword>
<name>A0AAV9WKQ5_9PEZI</name>
<comment type="caution">
    <text evidence="1">The sequence shown here is derived from an EMBL/GenBank/DDBJ whole genome shotgun (WGS) entry which is preliminary data.</text>
</comment>
<reference evidence="1 2" key="1">
    <citation type="submission" date="2023-08" db="EMBL/GenBank/DDBJ databases">
        <authorList>
            <person name="Palmer J.M."/>
        </authorList>
    </citation>
    <scope>NUCLEOTIDE SEQUENCE [LARGE SCALE GENOMIC DNA]</scope>
    <source>
        <strain evidence="1 2">TWF481</strain>
    </source>
</reference>